<reference evidence="3" key="5">
    <citation type="submission" date="2015-06" db="UniProtKB">
        <authorList>
            <consortium name="EnsemblFungi"/>
        </authorList>
    </citation>
    <scope>IDENTIFICATION</scope>
    <source>
        <strain evidence="3">ATCC 64411</strain>
    </source>
</reference>
<dbReference type="eggNOG" id="ENOG502SSRW">
    <property type="taxonomic scope" value="Eukaryota"/>
</dbReference>
<dbReference type="VEuPathDB" id="FungiDB:MAPG_04808"/>
<dbReference type="EMBL" id="GL876969">
    <property type="protein sequence ID" value="KLU85788.1"/>
    <property type="molecule type" value="Genomic_DNA"/>
</dbReference>
<gene>
    <name evidence="2" type="ORF">MAPG_04808</name>
</gene>
<dbReference type="OrthoDB" id="5350472at2759"/>
<sequence>MSGLPFPARSEARSELKGYRDWDKLDRRDKGAIAVQDVDRLVLTQGHRDLGIARHQAMCAAANPVLAPLNAFVELNSKKTLEELNSLDIREAYSWDRDEIIKWLYKVAENPVLWGQGDKSVQPKLAELAGWIDALSLPKGKEYDDNGMWERTPSQHISRSYVPNWHIKKDLETSKFTVAGFVMPFEAGGIHLFNHYDMLGLFLGLLGPAKANQANKYNLYLPLLAMYAQWCSELGTVKWSGDNSAMPTMFQCTWDVASGWYRLGASLGGERAARDVTGTWLEQIRNARFNVLTQRRNNRVAFKVFRGKEFRDKDREGVEPPPWGNCAETYPFIDMFWGDWNYNAINLRGTALKCQFLWDKDAKRMASEAGTRKFYDDAHRGCVFEYQEGPCLNCRYLIRAGTGQNANFSFFGKTWEQDKFRNPKIEKKAQEEEDAKNIWGKS</sequence>
<evidence type="ECO:0000313" key="2">
    <source>
        <dbReference type="EMBL" id="KLU85788.1"/>
    </source>
</evidence>
<proteinExistence type="predicted"/>
<reference evidence="3" key="4">
    <citation type="journal article" date="2015" name="G3 (Bethesda)">
        <title>Genome sequences of three phytopathogenic species of the Magnaporthaceae family of fungi.</title>
        <authorList>
            <person name="Okagaki L.H."/>
            <person name="Nunes C.C."/>
            <person name="Sailsbery J."/>
            <person name="Clay B."/>
            <person name="Brown D."/>
            <person name="John T."/>
            <person name="Oh Y."/>
            <person name="Young N."/>
            <person name="Fitzgerald M."/>
            <person name="Haas B.J."/>
            <person name="Zeng Q."/>
            <person name="Young S."/>
            <person name="Adiconis X."/>
            <person name="Fan L."/>
            <person name="Levin J.Z."/>
            <person name="Mitchell T.K."/>
            <person name="Okubara P.A."/>
            <person name="Farman M.L."/>
            <person name="Kohn L.M."/>
            <person name="Birren B."/>
            <person name="Ma L.-J."/>
            <person name="Dean R.A."/>
        </authorList>
    </citation>
    <scope>NUCLEOTIDE SEQUENCE</scope>
    <source>
        <strain evidence="3">ATCC 64411 / 73-15</strain>
    </source>
</reference>
<evidence type="ECO:0000313" key="4">
    <source>
        <dbReference type="Proteomes" id="UP000011715"/>
    </source>
</evidence>
<keyword evidence="4" id="KW-1185">Reference proteome</keyword>
<dbReference type="AlphaFoldDB" id="A0A0C4DXQ4"/>
<dbReference type="OMA" id="TAVYGRW"/>
<organism evidence="3 4">
    <name type="scientific">Magnaporthiopsis poae (strain ATCC 64411 / 73-15)</name>
    <name type="common">Kentucky bluegrass fungus</name>
    <name type="synonym">Magnaporthe poae</name>
    <dbReference type="NCBI Taxonomy" id="644358"/>
    <lineage>
        <taxon>Eukaryota</taxon>
        <taxon>Fungi</taxon>
        <taxon>Dikarya</taxon>
        <taxon>Ascomycota</taxon>
        <taxon>Pezizomycotina</taxon>
        <taxon>Sordariomycetes</taxon>
        <taxon>Sordariomycetidae</taxon>
        <taxon>Magnaporthales</taxon>
        <taxon>Magnaporthaceae</taxon>
        <taxon>Magnaporthiopsis</taxon>
    </lineage>
</organism>
<evidence type="ECO:0000256" key="1">
    <source>
        <dbReference type="SAM" id="MobiDB-lite"/>
    </source>
</evidence>
<reference evidence="4" key="1">
    <citation type="submission" date="2010-05" db="EMBL/GenBank/DDBJ databases">
        <title>The genome sequence of Magnaporthe poae strain ATCC 64411.</title>
        <authorList>
            <person name="Ma L.-J."/>
            <person name="Dead R."/>
            <person name="Young S."/>
            <person name="Zeng Q."/>
            <person name="Koehrsen M."/>
            <person name="Alvarado L."/>
            <person name="Berlin A."/>
            <person name="Chapman S.B."/>
            <person name="Chen Z."/>
            <person name="Freedman E."/>
            <person name="Gellesch M."/>
            <person name="Goldberg J."/>
            <person name="Griggs A."/>
            <person name="Gujja S."/>
            <person name="Heilman E.R."/>
            <person name="Heiman D."/>
            <person name="Hepburn T."/>
            <person name="Howarth C."/>
            <person name="Jen D."/>
            <person name="Larson L."/>
            <person name="Mehta T."/>
            <person name="Neiman D."/>
            <person name="Pearson M."/>
            <person name="Roberts A."/>
            <person name="Saif S."/>
            <person name="Shea T."/>
            <person name="Shenoy N."/>
            <person name="Sisk P."/>
            <person name="Stolte C."/>
            <person name="Sykes S."/>
            <person name="Walk T."/>
            <person name="White J."/>
            <person name="Yandava C."/>
            <person name="Haas B."/>
            <person name="Nusbaum C."/>
            <person name="Birren B."/>
        </authorList>
    </citation>
    <scope>NUCLEOTIDE SEQUENCE [LARGE SCALE GENOMIC DNA]</scope>
    <source>
        <strain evidence="4">ATCC 64411 / 73-15</strain>
    </source>
</reference>
<reference evidence="2" key="2">
    <citation type="submission" date="2010-05" db="EMBL/GenBank/DDBJ databases">
        <title>The Genome Sequence of Magnaporthe poae strain ATCC 64411.</title>
        <authorList>
            <consortium name="The Broad Institute Genome Sequencing Platform"/>
            <consortium name="Broad Institute Genome Sequencing Center for Infectious Disease"/>
            <person name="Ma L.-J."/>
            <person name="Dead R."/>
            <person name="Young S."/>
            <person name="Zeng Q."/>
            <person name="Koehrsen M."/>
            <person name="Alvarado L."/>
            <person name="Berlin A."/>
            <person name="Chapman S.B."/>
            <person name="Chen Z."/>
            <person name="Freedman E."/>
            <person name="Gellesch M."/>
            <person name="Goldberg J."/>
            <person name="Griggs A."/>
            <person name="Gujja S."/>
            <person name="Heilman E.R."/>
            <person name="Heiman D."/>
            <person name="Hepburn T."/>
            <person name="Howarth C."/>
            <person name="Jen D."/>
            <person name="Larson L."/>
            <person name="Mehta T."/>
            <person name="Neiman D."/>
            <person name="Pearson M."/>
            <person name="Roberts A."/>
            <person name="Saif S."/>
            <person name="Shea T."/>
            <person name="Shenoy N."/>
            <person name="Sisk P."/>
            <person name="Stolte C."/>
            <person name="Sykes S."/>
            <person name="Walk T."/>
            <person name="White J."/>
            <person name="Yandava C."/>
            <person name="Haas B."/>
            <person name="Nusbaum C."/>
            <person name="Birren B."/>
        </authorList>
    </citation>
    <scope>NUCLEOTIDE SEQUENCE</scope>
    <source>
        <strain evidence="2">ATCC 64411</strain>
    </source>
</reference>
<dbReference type="EnsemblFungi" id="MAPG_04808T0">
    <property type="protein sequence ID" value="MAPG_04808T0"/>
    <property type="gene ID" value="MAPG_04808"/>
</dbReference>
<name>A0A0C4DXQ4_MAGP6</name>
<dbReference type="Proteomes" id="UP000011715">
    <property type="component" value="Unassembled WGS sequence"/>
</dbReference>
<evidence type="ECO:0000313" key="3">
    <source>
        <dbReference type="EnsemblFungi" id="MAPG_04808T0"/>
    </source>
</evidence>
<reference evidence="2" key="3">
    <citation type="submission" date="2011-03" db="EMBL/GenBank/DDBJ databases">
        <title>Annotation of Magnaporthe poae ATCC 64411.</title>
        <authorList>
            <person name="Ma L.-J."/>
            <person name="Dead R."/>
            <person name="Young S.K."/>
            <person name="Zeng Q."/>
            <person name="Gargeya S."/>
            <person name="Fitzgerald M."/>
            <person name="Haas B."/>
            <person name="Abouelleil A."/>
            <person name="Alvarado L."/>
            <person name="Arachchi H.M."/>
            <person name="Berlin A."/>
            <person name="Brown A."/>
            <person name="Chapman S.B."/>
            <person name="Chen Z."/>
            <person name="Dunbar C."/>
            <person name="Freedman E."/>
            <person name="Gearin G."/>
            <person name="Gellesch M."/>
            <person name="Goldberg J."/>
            <person name="Griggs A."/>
            <person name="Gujja S."/>
            <person name="Heiman D."/>
            <person name="Howarth C."/>
            <person name="Larson L."/>
            <person name="Lui A."/>
            <person name="MacDonald P.J.P."/>
            <person name="Mehta T."/>
            <person name="Montmayeur A."/>
            <person name="Murphy C."/>
            <person name="Neiman D."/>
            <person name="Pearson M."/>
            <person name="Priest M."/>
            <person name="Roberts A."/>
            <person name="Saif S."/>
            <person name="Shea T."/>
            <person name="Shenoy N."/>
            <person name="Sisk P."/>
            <person name="Stolte C."/>
            <person name="Sykes S."/>
            <person name="Yandava C."/>
            <person name="Wortman J."/>
            <person name="Nusbaum C."/>
            <person name="Birren B."/>
        </authorList>
    </citation>
    <scope>NUCLEOTIDE SEQUENCE</scope>
    <source>
        <strain evidence="2">ATCC 64411</strain>
    </source>
</reference>
<protein>
    <submittedName>
        <fullName evidence="2 3">Uncharacterized protein</fullName>
    </submittedName>
</protein>
<accession>A0A0C4DXQ4</accession>
<dbReference type="EMBL" id="ADBL01001124">
    <property type="status" value="NOT_ANNOTATED_CDS"/>
    <property type="molecule type" value="Genomic_DNA"/>
</dbReference>
<feature type="region of interest" description="Disordered" evidence="1">
    <location>
        <begin position="422"/>
        <end position="442"/>
    </location>
</feature>